<sequence length="348" mass="37131">MRIINSKVDLSVERTAFNKQETSISMRTGAAPTPQPATAGQDNTAAANTAAANQEKVTLSSPPPARTQAASGPYSSRLDWRIEMLRRLLESITGRPVKISDFDGVAAQAQSQQSAAPATPPQGGGGVSMEFRHVAEEFEAATYRADGIVKTSDGREISFNAELALSRSFREETTVTIGNRPAANQRMCDPLVINFDGTSAQLSAQTFSFDLDGDGRKENISQLKQGSGFLALDKDGNGLIDDGTELFGTKSGDGFADLAIYDNDKNGWIDEGDAIWAQLRVWIKDDTGSDRLLNLAELGVGAIYLGSARGDFTLKDEQNNTLGQVRSSGVWLAENGGGGVIQHVDLAI</sequence>
<organism evidence="2 3">
    <name type="scientific">Chitiniphilus eburneus</name>
    <dbReference type="NCBI Taxonomy" id="2571148"/>
    <lineage>
        <taxon>Bacteria</taxon>
        <taxon>Pseudomonadati</taxon>
        <taxon>Pseudomonadota</taxon>
        <taxon>Betaproteobacteria</taxon>
        <taxon>Neisseriales</taxon>
        <taxon>Chitinibacteraceae</taxon>
        <taxon>Chitiniphilus</taxon>
    </lineage>
</organism>
<feature type="compositionally biased region" description="Low complexity" evidence="1">
    <location>
        <begin position="108"/>
        <end position="117"/>
    </location>
</feature>
<feature type="region of interest" description="Disordered" evidence="1">
    <location>
        <begin position="21"/>
        <end position="74"/>
    </location>
</feature>
<keyword evidence="3" id="KW-1185">Reference proteome</keyword>
<gene>
    <name evidence="2" type="ORF">FAZ21_17550</name>
</gene>
<dbReference type="AlphaFoldDB" id="A0A4U0PE89"/>
<dbReference type="RefSeq" id="WP_136774731.1">
    <property type="nucleotide sequence ID" value="NZ_CP156074.1"/>
</dbReference>
<dbReference type="Proteomes" id="UP000310016">
    <property type="component" value="Unassembled WGS sequence"/>
</dbReference>
<accession>A0A4U0PE89</accession>
<feature type="region of interest" description="Disordered" evidence="1">
    <location>
        <begin position="108"/>
        <end position="127"/>
    </location>
</feature>
<dbReference type="OrthoDB" id="9773411at2"/>
<dbReference type="EMBL" id="SUMF01000033">
    <property type="protein sequence ID" value="TJZ66126.1"/>
    <property type="molecule type" value="Genomic_DNA"/>
</dbReference>
<reference evidence="2 3" key="1">
    <citation type="submission" date="2019-04" db="EMBL/GenBank/DDBJ databases">
        <title>Chitiniphilus eburnea sp. nov., a novel chitinolytic bacterium isolated from aquaculture sludge.</title>
        <authorList>
            <person name="Sheng M."/>
        </authorList>
    </citation>
    <scope>NUCLEOTIDE SEQUENCE [LARGE SCALE GENOMIC DNA]</scope>
    <source>
        <strain evidence="2 3">HX-2-15</strain>
    </source>
</reference>
<dbReference type="PANTHER" id="PTHR39431">
    <property type="entry name" value="FRPA/C-RELATED PROTEIN"/>
    <property type="match status" value="1"/>
</dbReference>
<feature type="compositionally biased region" description="Low complexity" evidence="1">
    <location>
        <begin position="28"/>
        <end position="53"/>
    </location>
</feature>
<evidence type="ECO:0008006" key="4">
    <source>
        <dbReference type="Google" id="ProtNLM"/>
    </source>
</evidence>
<protein>
    <recommendedName>
        <fullName evidence="4">VCBS repeat-containing protein</fullName>
    </recommendedName>
</protein>
<evidence type="ECO:0000256" key="1">
    <source>
        <dbReference type="SAM" id="MobiDB-lite"/>
    </source>
</evidence>
<evidence type="ECO:0000313" key="3">
    <source>
        <dbReference type="Proteomes" id="UP000310016"/>
    </source>
</evidence>
<name>A0A4U0PE89_9NEIS</name>
<proteinExistence type="predicted"/>
<dbReference type="PANTHER" id="PTHR39431:SF1">
    <property type="entry name" value="FRPA_C-RELATED PROTEIN"/>
    <property type="match status" value="1"/>
</dbReference>
<comment type="caution">
    <text evidence="2">The sequence shown here is derived from an EMBL/GenBank/DDBJ whole genome shotgun (WGS) entry which is preliminary data.</text>
</comment>
<evidence type="ECO:0000313" key="2">
    <source>
        <dbReference type="EMBL" id="TJZ66126.1"/>
    </source>
</evidence>